<name>W7B784_9LIST</name>
<dbReference type="Pfam" id="PF13731">
    <property type="entry name" value="WxL"/>
    <property type="match status" value="1"/>
</dbReference>
<gene>
    <name evidence="2" type="ORF">PGRAN_09386</name>
</gene>
<dbReference type="AlphaFoldDB" id="W7B784"/>
<dbReference type="InterPro" id="IPR027994">
    <property type="entry name" value="WxL_dom"/>
</dbReference>
<dbReference type="EMBL" id="AODD01000013">
    <property type="protein sequence ID" value="EUJ23134.1"/>
    <property type="molecule type" value="Genomic_DNA"/>
</dbReference>
<feature type="domain" description="WxL" evidence="1">
    <location>
        <begin position="19"/>
        <end position="73"/>
    </location>
</feature>
<protein>
    <recommendedName>
        <fullName evidence="1">WxL domain-containing protein</fullName>
    </recommendedName>
</protein>
<dbReference type="Proteomes" id="UP000019253">
    <property type="component" value="Unassembled WGS sequence"/>
</dbReference>
<reference evidence="2 3" key="1">
    <citation type="journal article" date="2014" name="Int. J. Syst. Evol. Microbiol.">
        <title>Listeria floridensis sp. nov., Listeria aquatica sp. nov., Listeria cornellensis sp. nov., Listeria riparia sp. nov. and Listeria grandensis sp. nov., from agricultural and natural environments.</title>
        <authorList>
            <person name="den Bakker H.C."/>
            <person name="Warchocki S."/>
            <person name="Wright E.M."/>
            <person name="Allred A.F."/>
            <person name="Ahlstrom C."/>
            <person name="Manuel C.S."/>
            <person name="Stasiewicz M.J."/>
            <person name="Burrell A."/>
            <person name="Roof S."/>
            <person name="Strawn L."/>
            <person name="Fortes E.D."/>
            <person name="Nightingale K.K."/>
            <person name="Kephart D."/>
            <person name="Wiedmann M."/>
        </authorList>
    </citation>
    <scope>NUCLEOTIDE SEQUENCE [LARGE SCALE GENOMIC DNA]</scope>
    <source>
        <strain evidence="3">FSL F6-971</strain>
    </source>
</reference>
<accession>W7B784</accession>
<organism evidence="2 3">
    <name type="scientific">Listeria grandensis FSL F6-0971</name>
    <dbReference type="NCBI Taxonomy" id="1265819"/>
    <lineage>
        <taxon>Bacteria</taxon>
        <taxon>Bacillati</taxon>
        <taxon>Bacillota</taxon>
        <taxon>Bacilli</taxon>
        <taxon>Bacillales</taxon>
        <taxon>Listeriaceae</taxon>
        <taxon>Listeria</taxon>
    </lineage>
</organism>
<evidence type="ECO:0000313" key="2">
    <source>
        <dbReference type="EMBL" id="EUJ23134.1"/>
    </source>
</evidence>
<comment type="caution">
    <text evidence="2">The sequence shown here is derived from an EMBL/GenBank/DDBJ whole genome shotgun (WGS) entry which is preliminary data.</text>
</comment>
<proteinExistence type="predicted"/>
<evidence type="ECO:0000313" key="3">
    <source>
        <dbReference type="Proteomes" id="UP000019253"/>
    </source>
</evidence>
<evidence type="ECO:0000259" key="1">
    <source>
        <dbReference type="Pfam" id="PF13731"/>
    </source>
</evidence>
<keyword evidence="3" id="KW-1185">Reference proteome</keyword>
<sequence length="85" mass="9314">MHIEVLNQQMMLHKSHNKADSINLSDAPQTVLSADNRAGMGTWTTSFGTSTGTDNLDTNKNIKLHVPAESKKSLERLTVQNSHGL</sequence>